<feature type="transmembrane region" description="Helical" evidence="1">
    <location>
        <begin position="437"/>
        <end position="459"/>
    </location>
</feature>
<organism evidence="2 3">
    <name type="scientific">Actinomyces massiliensis F0489</name>
    <dbReference type="NCBI Taxonomy" id="1125718"/>
    <lineage>
        <taxon>Bacteria</taxon>
        <taxon>Bacillati</taxon>
        <taxon>Actinomycetota</taxon>
        <taxon>Actinomycetes</taxon>
        <taxon>Actinomycetales</taxon>
        <taxon>Actinomycetaceae</taxon>
        <taxon>Actinomyces</taxon>
    </lineage>
</organism>
<keyword evidence="3" id="KW-1185">Reference proteome</keyword>
<evidence type="ECO:0000313" key="3">
    <source>
        <dbReference type="Proteomes" id="UP000002941"/>
    </source>
</evidence>
<dbReference type="EMBL" id="AKFT01000151">
    <property type="protein sequence ID" value="EJF41930.1"/>
    <property type="molecule type" value="Genomic_DNA"/>
</dbReference>
<protein>
    <submittedName>
        <fullName evidence="2">Uncharacterized protein</fullName>
    </submittedName>
</protein>
<evidence type="ECO:0000313" key="2">
    <source>
        <dbReference type="EMBL" id="EJF41930.1"/>
    </source>
</evidence>
<name>J1H8H7_9ACTO</name>
<feature type="transmembrane region" description="Helical" evidence="1">
    <location>
        <begin position="55"/>
        <end position="73"/>
    </location>
</feature>
<gene>
    <name evidence="2" type="ORF">HMPREF1318_2995</name>
</gene>
<dbReference type="eggNOG" id="ENOG5033SK6">
    <property type="taxonomic scope" value="Bacteria"/>
</dbReference>
<feature type="transmembrane region" description="Helical" evidence="1">
    <location>
        <begin position="497"/>
        <end position="516"/>
    </location>
</feature>
<feature type="transmembrane region" description="Helical" evidence="1">
    <location>
        <begin position="158"/>
        <end position="183"/>
    </location>
</feature>
<feature type="transmembrane region" description="Helical" evidence="1">
    <location>
        <begin position="127"/>
        <end position="146"/>
    </location>
</feature>
<feature type="transmembrane region" description="Helical" evidence="1">
    <location>
        <begin position="471"/>
        <end position="491"/>
    </location>
</feature>
<feature type="transmembrane region" description="Helical" evidence="1">
    <location>
        <begin position="345"/>
        <end position="364"/>
    </location>
</feature>
<feature type="transmembrane region" description="Helical" evidence="1">
    <location>
        <begin position="204"/>
        <end position="225"/>
    </location>
</feature>
<dbReference type="PATRIC" id="fig|1125718.3.peg.1859"/>
<feature type="transmembrane region" description="Helical" evidence="1">
    <location>
        <begin position="30"/>
        <end position="49"/>
    </location>
</feature>
<feature type="transmembrane region" description="Helical" evidence="1">
    <location>
        <begin position="264"/>
        <end position="283"/>
    </location>
</feature>
<sequence length="535" mass="55676">MMRRPLNEAIAGAPADTEISSRHAGARARWISVFLAAAAVEAVIVLAFLSATRAAVIVALIALSATALMLITAPPASAAVGSAEELASSPARIALTGVAPVRLRTRATMAVGGPRDRSARARAASSWSMLQAMSPAILLGAGYPIVGSQLGSHSIGGIPLFSLVVSVSVAVPWLSQVAGTPVYRLIGDVPYRGDDGAARRFARMWPALLVLIAPPVLVVTALVAVTTGWSATALGAHVVLTLVNMLFVQSLVVADIAGSRGRWALGWVAYAVALLAAPTIWFLPPLAGLVSQMLLMGRALGGLIHPVGVPMRSFTADTARGLVLGGVLWSDKLLLFLVNGTNFDIATVYLCLQPAVVAYSYYFAITAPSINRAVARFRIQLADSSMNRLRDQGRFLHGTVSASLRRTTVVGIVSVGIAVLVAALLDGGGESTWTLSASGVLTVTVIAGASLLLTLLTLLAYEIEHVGDRTAAIVLSGAHLAAALLLFIGLGTIPVRAYAAVGIVDLALVAVAVAVYRSRWSSPEYAFFWGKALSW</sequence>
<comment type="caution">
    <text evidence="2">The sequence shown here is derived from an EMBL/GenBank/DDBJ whole genome shotgun (WGS) entry which is preliminary data.</text>
</comment>
<accession>J1H8H7</accession>
<feature type="transmembrane region" description="Helical" evidence="1">
    <location>
        <begin position="231"/>
        <end position="252"/>
    </location>
</feature>
<keyword evidence="1" id="KW-1133">Transmembrane helix</keyword>
<dbReference type="Proteomes" id="UP000002941">
    <property type="component" value="Unassembled WGS sequence"/>
</dbReference>
<reference evidence="2 3" key="1">
    <citation type="submission" date="2012-05" db="EMBL/GenBank/DDBJ databases">
        <authorList>
            <person name="Harkins D.M."/>
            <person name="Madupu R."/>
            <person name="Durkin A.S."/>
            <person name="Torralba M."/>
            <person name="Methe B."/>
            <person name="Sutton G.G."/>
            <person name="Nelson K.E."/>
        </authorList>
    </citation>
    <scope>NUCLEOTIDE SEQUENCE [LARGE SCALE GENOMIC DNA]</scope>
    <source>
        <strain evidence="2 3">F0489</strain>
    </source>
</reference>
<evidence type="ECO:0000256" key="1">
    <source>
        <dbReference type="SAM" id="Phobius"/>
    </source>
</evidence>
<proteinExistence type="predicted"/>
<feature type="transmembrane region" description="Helical" evidence="1">
    <location>
        <begin position="407"/>
        <end position="425"/>
    </location>
</feature>
<dbReference type="AlphaFoldDB" id="J1H8H7"/>
<keyword evidence="1" id="KW-0472">Membrane</keyword>
<keyword evidence="1" id="KW-0812">Transmembrane</keyword>